<sequence length="86" mass="9895">SWISLSANQGYLDAQHNLAEMYENGKGVKKNLEKAYEYYLSAARKGNLDSQKKVAEMYKEGIGTEKNIEKSEYWLKQIEESKVISQ</sequence>
<proteinExistence type="predicted"/>
<feature type="non-terminal residue" evidence="1">
    <location>
        <position position="1"/>
    </location>
</feature>
<dbReference type="InterPro" id="IPR052945">
    <property type="entry name" value="Mitotic_Regulator"/>
</dbReference>
<dbReference type="PANTHER" id="PTHR43628">
    <property type="entry name" value="ACTIVATOR OF C KINASE PROTEIN 1-RELATED"/>
    <property type="match status" value="1"/>
</dbReference>
<protein>
    <recommendedName>
        <fullName evidence="2">Beta-lactamase</fullName>
    </recommendedName>
</protein>
<dbReference type="PANTHER" id="PTHR43628:SF1">
    <property type="entry name" value="CHITIN SYNTHASE REGULATORY FACTOR 2-RELATED"/>
    <property type="match status" value="1"/>
</dbReference>
<dbReference type="InterPro" id="IPR006597">
    <property type="entry name" value="Sel1-like"/>
</dbReference>
<name>A0A382X4G4_9ZZZZ</name>
<evidence type="ECO:0000313" key="1">
    <source>
        <dbReference type="EMBL" id="SVD65759.1"/>
    </source>
</evidence>
<reference evidence="1" key="1">
    <citation type="submission" date="2018-05" db="EMBL/GenBank/DDBJ databases">
        <authorList>
            <person name="Lanie J.A."/>
            <person name="Ng W.-L."/>
            <person name="Kazmierczak K.M."/>
            <person name="Andrzejewski T.M."/>
            <person name="Davidsen T.M."/>
            <person name="Wayne K.J."/>
            <person name="Tettelin H."/>
            <person name="Glass J.I."/>
            <person name="Rusch D."/>
            <person name="Podicherti R."/>
            <person name="Tsui H.-C.T."/>
            <person name="Winkler M.E."/>
        </authorList>
    </citation>
    <scope>NUCLEOTIDE SEQUENCE</scope>
</reference>
<dbReference type="EMBL" id="UINC01164750">
    <property type="protein sequence ID" value="SVD65759.1"/>
    <property type="molecule type" value="Genomic_DNA"/>
</dbReference>
<evidence type="ECO:0008006" key="2">
    <source>
        <dbReference type="Google" id="ProtNLM"/>
    </source>
</evidence>
<dbReference type="SUPFAM" id="SSF81901">
    <property type="entry name" value="HCP-like"/>
    <property type="match status" value="1"/>
</dbReference>
<dbReference type="InterPro" id="IPR011990">
    <property type="entry name" value="TPR-like_helical_dom_sf"/>
</dbReference>
<dbReference type="AlphaFoldDB" id="A0A382X4G4"/>
<gene>
    <name evidence="1" type="ORF">METZ01_LOCUS418613</name>
</gene>
<organism evidence="1">
    <name type="scientific">marine metagenome</name>
    <dbReference type="NCBI Taxonomy" id="408172"/>
    <lineage>
        <taxon>unclassified sequences</taxon>
        <taxon>metagenomes</taxon>
        <taxon>ecological metagenomes</taxon>
    </lineage>
</organism>
<dbReference type="SMART" id="SM00671">
    <property type="entry name" value="SEL1"/>
    <property type="match status" value="2"/>
</dbReference>
<accession>A0A382X4G4</accession>
<dbReference type="Gene3D" id="1.25.40.10">
    <property type="entry name" value="Tetratricopeptide repeat domain"/>
    <property type="match status" value="1"/>
</dbReference>
<dbReference type="Pfam" id="PF08238">
    <property type="entry name" value="Sel1"/>
    <property type="match status" value="2"/>
</dbReference>